<dbReference type="SUPFAM" id="SSF54523">
    <property type="entry name" value="Pili subunits"/>
    <property type="match status" value="1"/>
</dbReference>
<reference evidence="3" key="1">
    <citation type="submission" date="2016-11" db="EMBL/GenBank/DDBJ databases">
        <authorList>
            <person name="Varghese N."/>
            <person name="Submissions S."/>
        </authorList>
    </citation>
    <scope>NUCLEOTIDE SEQUENCE [LARGE SCALE GENOMIC DNA]</scope>
    <source>
        <strain evidence="3">DSM 17957</strain>
    </source>
</reference>
<protein>
    <submittedName>
        <fullName evidence="2">Prepilin-type N-terminal cleavage/methylation domain-containing protein</fullName>
    </submittedName>
</protein>
<dbReference type="STRING" id="1121919.SAMN02745975_00123"/>
<keyword evidence="1" id="KW-1133">Transmembrane helix</keyword>
<name>A0A1M6C162_9FIRM</name>
<keyword evidence="1" id="KW-0812">Transmembrane</keyword>
<organism evidence="2 3">
    <name type="scientific">Geosporobacter subterraneus DSM 17957</name>
    <dbReference type="NCBI Taxonomy" id="1121919"/>
    <lineage>
        <taxon>Bacteria</taxon>
        <taxon>Bacillati</taxon>
        <taxon>Bacillota</taxon>
        <taxon>Clostridia</taxon>
        <taxon>Peptostreptococcales</taxon>
        <taxon>Thermotaleaceae</taxon>
        <taxon>Geosporobacter</taxon>
    </lineage>
</organism>
<keyword evidence="3" id="KW-1185">Reference proteome</keyword>
<evidence type="ECO:0000256" key="1">
    <source>
        <dbReference type="SAM" id="Phobius"/>
    </source>
</evidence>
<dbReference type="InterPro" id="IPR045584">
    <property type="entry name" value="Pilin-like"/>
</dbReference>
<gene>
    <name evidence="2" type="ORF">SAMN02745975_00123</name>
</gene>
<dbReference type="RefSeq" id="WP_110939439.1">
    <property type="nucleotide sequence ID" value="NZ_FQZV01000003.1"/>
</dbReference>
<proteinExistence type="predicted"/>
<keyword evidence="1" id="KW-0472">Membrane</keyword>
<evidence type="ECO:0000313" key="3">
    <source>
        <dbReference type="Proteomes" id="UP000184536"/>
    </source>
</evidence>
<dbReference type="InterPro" id="IPR012902">
    <property type="entry name" value="N_methyl_site"/>
</dbReference>
<dbReference type="OrthoDB" id="7056196at2"/>
<evidence type="ECO:0000313" key="2">
    <source>
        <dbReference type="EMBL" id="SHI54653.1"/>
    </source>
</evidence>
<dbReference type="EMBL" id="FQZV01000003">
    <property type="protein sequence ID" value="SHI54653.1"/>
    <property type="molecule type" value="Genomic_DNA"/>
</dbReference>
<dbReference type="PROSITE" id="PS00409">
    <property type="entry name" value="PROKAR_NTER_METHYL"/>
    <property type="match status" value="1"/>
</dbReference>
<dbReference type="AlphaFoldDB" id="A0A1M6C162"/>
<dbReference type="Pfam" id="PF07963">
    <property type="entry name" value="N_methyl"/>
    <property type="match status" value="1"/>
</dbReference>
<sequence length="180" mass="20351">MNRFTQWSAKGVTLIELLIAIALVSIVFTVLFSLFFYGNNTFIISSSQYDLQSEVRLAMDIIIKEVRFASYLELINVSEACDTNLHESGFSYFYLSDGKLFHVKYDKTSNLYHTFTYGSHINTASSIFSKINPTTLKLKILSEHMNKAYNGQTEISLLNLKADGNSIIGSDNLGLKYIQN</sequence>
<dbReference type="Proteomes" id="UP000184536">
    <property type="component" value="Unassembled WGS sequence"/>
</dbReference>
<dbReference type="NCBIfam" id="TIGR02532">
    <property type="entry name" value="IV_pilin_GFxxxE"/>
    <property type="match status" value="1"/>
</dbReference>
<accession>A0A1M6C162</accession>
<feature type="transmembrane region" description="Helical" evidence="1">
    <location>
        <begin position="12"/>
        <end position="37"/>
    </location>
</feature>